<dbReference type="InterPro" id="IPR050360">
    <property type="entry name" value="MFS_Sugar_Transporters"/>
</dbReference>
<reference evidence="11" key="1">
    <citation type="submission" date="2021-06" db="EMBL/GenBank/DDBJ databases">
        <title>Comparative genomics, transcriptomics and evolutionary studies reveal genomic signatures of adaptation to plant cell wall in hemibiotrophic fungi.</title>
        <authorList>
            <consortium name="DOE Joint Genome Institute"/>
            <person name="Baroncelli R."/>
            <person name="Diaz J.F."/>
            <person name="Benocci T."/>
            <person name="Peng M."/>
            <person name="Battaglia E."/>
            <person name="Haridas S."/>
            <person name="Andreopoulos W."/>
            <person name="Labutti K."/>
            <person name="Pangilinan J."/>
            <person name="Floch G.L."/>
            <person name="Makela M.R."/>
            <person name="Henrissat B."/>
            <person name="Grigoriev I.V."/>
            <person name="Crouch J.A."/>
            <person name="De Vries R.P."/>
            <person name="Sukno S.A."/>
            <person name="Thon M.R."/>
        </authorList>
    </citation>
    <scope>NUCLEOTIDE SEQUENCE</scope>
    <source>
        <strain evidence="11">CBS 102054</strain>
    </source>
</reference>
<dbReference type="RefSeq" id="XP_060437536.1">
    <property type="nucleotide sequence ID" value="XM_060594430.1"/>
</dbReference>
<keyword evidence="7" id="KW-0325">Glycoprotein</keyword>
<feature type="transmembrane region" description="Helical" evidence="9">
    <location>
        <begin position="125"/>
        <end position="144"/>
    </location>
</feature>
<feature type="transmembrane region" description="Helical" evidence="9">
    <location>
        <begin position="440"/>
        <end position="461"/>
    </location>
</feature>
<comment type="similarity">
    <text evidence="2 8">Belongs to the major facilitator superfamily. Sugar transporter (TC 2.A.1.1) family.</text>
</comment>
<keyword evidence="12" id="KW-1185">Reference proteome</keyword>
<protein>
    <submittedName>
        <fullName evidence="11">General substrate transporter</fullName>
    </submittedName>
</protein>
<evidence type="ECO:0000256" key="2">
    <source>
        <dbReference type="ARBA" id="ARBA00010992"/>
    </source>
</evidence>
<evidence type="ECO:0000256" key="7">
    <source>
        <dbReference type="ARBA" id="ARBA00023180"/>
    </source>
</evidence>
<keyword evidence="3 8" id="KW-0813">Transport</keyword>
<evidence type="ECO:0000256" key="6">
    <source>
        <dbReference type="ARBA" id="ARBA00023136"/>
    </source>
</evidence>
<dbReference type="InterPro" id="IPR036259">
    <property type="entry name" value="MFS_trans_sf"/>
</dbReference>
<evidence type="ECO:0000256" key="8">
    <source>
        <dbReference type="RuleBase" id="RU003346"/>
    </source>
</evidence>
<dbReference type="InterPro" id="IPR005829">
    <property type="entry name" value="Sugar_transporter_CS"/>
</dbReference>
<dbReference type="FunFam" id="1.20.1250.20:FF:000026">
    <property type="entry name" value="MFS quinate transporter QutD"/>
    <property type="match status" value="1"/>
</dbReference>
<dbReference type="PRINTS" id="PR00171">
    <property type="entry name" value="SUGRTRNSPORT"/>
</dbReference>
<dbReference type="InterPro" id="IPR003663">
    <property type="entry name" value="Sugar/inositol_transpt"/>
</dbReference>
<accession>A0AAJ0E7F4</accession>
<dbReference type="Gene3D" id="1.20.1250.20">
    <property type="entry name" value="MFS general substrate transporter like domains"/>
    <property type="match status" value="1"/>
</dbReference>
<dbReference type="EMBL" id="JAHMHQ010000048">
    <property type="protein sequence ID" value="KAK1621541.1"/>
    <property type="molecule type" value="Genomic_DNA"/>
</dbReference>
<comment type="subcellular location">
    <subcellularLocation>
        <location evidence="1">Membrane</location>
        <topology evidence="1">Multi-pass membrane protein</topology>
    </subcellularLocation>
</comment>
<keyword evidence="5 9" id="KW-1133">Transmembrane helix</keyword>
<sequence>MSDLEKRTSRSGSQSQVEDVNNNLLARADAPINYDSDGIKGIVRSPYVLGAALLASFGGFSFGYDQGVISIILVMLQFHEWFPDTAPGGPRYGFYTGFMTGMLEFGAFIGCLFLPYLADKISRKWALTIATFFFCVGAIIQTAAHNYGTLVAGRTIGGVGVGTLAMGGAPLYISEIAPPNLRGSLLVLESISIVIGAIIAYWITFATRHMDGEWAFRLPFALQMAPALMVGLGIHFFPFSPRWLAMVGRDEDSLGSLTKLRRVPPTDERVQTEWKGILSEVRFQQAMLAREHPSSNAFTAELNQWADLFKPRYLKRTIIALGIPFFQQFSGINAFVYYAPTFFAALGQKGDMPLILSGMVNICQLFAGIPTFLFLDQVGRRKLAIGGGFAMAFNSSWDEHPAMGWFGVALIYIYVLYYATSYGPLAWTLPAEVFPNSKRAKGVGAATAMIWLAIFIIGVCVPEMVIKLGWDTYLFFGLFCVAAGVFSFFLVPETAHKSLEQISELFGDNSLSGTSKMKNIQCKYLSLFM</sequence>
<evidence type="ECO:0000256" key="4">
    <source>
        <dbReference type="ARBA" id="ARBA00022692"/>
    </source>
</evidence>
<feature type="domain" description="Major facilitator superfamily (MFS) profile" evidence="10">
    <location>
        <begin position="51"/>
        <end position="495"/>
    </location>
</feature>
<evidence type="ECO:0000256" key="5">
    <source>
        <dbReference type="ARBA" id="ARBA00022989"/>
    </source>
</evidence>
<evidence type="ECO:0000259" key="10">
    <source>
        <dbReference type="PROSITE" id="PS50850"/>
    </source>
</evidence>
<dbReference type="Pfam" id="PF00083">
    <property type="entry name" value="Sugar_tr"/>
    <property type="match status" value="1"/>
</dbReference>
<evidence type="ECO:0000256" key="3">
    <source>
        <dbReference type="ARBA" id="ARBA00022448"/>
    </source>
</evidence>
<feature type="transmembrane region" description="Helical" evidence="9">
    <location>
        <begin position="352"/>
        <end position="375"/>
    </location>
</feature>
<feature type="transmembrane region" description="Helical" evidence="9">
    <location>
        <begin position="473"/>
        <end position="491"/>
    </location>
</feature>
<feature type="transmembrane region" description="Helical" evidence="9">
    <location>
        <begin position="318"/>
        <end position="340"/>
    </location>
</feature>
<proteinExistence type="inferred from homology"/>
<name>A0AAJ0E7F4_9PEZI</name>
<comment type="caution">
    <text evidence="11">The sequence shown here is derived from an EMBL/GenBank/DDBJ whole genome shotgun (WGS) entry which is preliminary data.</text>
</comment>
<feature type="transmembrane region" description="Helical" evidence="9">
    <location>
        <begin position="94"/>
        <end position="118"/>
    </location>
</feature>
<feature type="transmembrane region" description="Helical" evidence="9">
    <location>
        <begin position="185"/>
        <end position="204"/>
    </location>
</feature>
<dbReference type="PANTHER" id="PTHR48022:SF14">
    <property type="entry name" value="MAJOR FACILITATOR SUPERFAMILY (MFS) PROFILE DOMAIN-CONTAINING PROTEIN-RELATED"/>
    <property type="match status" value="1"/>
</dbReference>
<keyword evidence="6 9" id="KW-0472">Membrane</keyword>
<feature type="transmembrane region" description="Helical" evidence="9">
    <location>
        <begin position="156"/>
        <end position="173"/>
    </location>
</feature>
<feature type="transmembrane region" description="Helical" evidence="9">
    <location>
        <begin position="402"/>
        <end position="420"/>
    </location>
</feature>
<keyword evidence="4 9" id="KW-0812">Transmembrane</keyword>
<dbReference type="PROSITE" id="PS50850">
    <property type="entry name" value="MFS"/>
    <property type="match status" value="1"/>
</dbReference>
<dbReference type="GO" id="GO:0016020">
    <property type="term" value="C:membrane"/>
    <property type="evidence" value="ECO:0007669"/>
    <property type="project" value="UniProtKB-SubCell"/>
</dbReference>
<dbReference type="AlphaFoldDB" id="A0AAJ0E7F4"/>
<evidence type="ECO:0000256" key="9">
    <source>
        <dbReference type="SAM" id="Phobius"/>
    </source>
</evidence>
<feature type="transmembrane region" description="Helical" evidence="9">
    <location>
        <begin position="216"/>
        <end position="239"/>
    </location>
</feature>
<dbReference type="InterPro" id="IPR005828">
    <property type="entry name" value="MFS_sugar_transport-like"/>
</dbReference>
<dbReference type="PROSITE" id="PS00216">
    <property type="entry name" value="SUGAR_TRANSPORT_1"/>
    <property type="match status" value="1"/>
</dbReference>
<organism evidence="11 12">
    <name type="scientific">Colletotrichum phormii</name>
    <dbReference type="NCBI Taxonomy" id="359342"/>
    <lineage>
        <taxon>Eukaryota</taxon>
        <taxon>Fungi</taxon>
        <taxon>Dikarya</taxon>
        <taxon>Ascomycota</taxon>
        <taxon>Pezizomycotina</taxon>
        <taxon>Sordariomycetes</taxon>
        <taxon>Hypocreomycetidae</taxon>
        <taxon>Glomerellales</taxon>
        <taxon>Glomerellaceae</taxon>
        <taxon>Colletotrichum</taxon>
        <taxon>Colletotrichum acutatum species complex</taxon>
    </lineage>
</organism>
<dbReference type="GO" id="GO:0005351">
    <property type="term" value="F:carbohydrate:proton symporter activity"/>
    <property type="evidence" value="ECO:0007669"/>
    <property type="project" value="TreeGrafter"/>
</dbReference>
<dbReference type="Proteomes" id="UP001243989">
    <property type="component" value="Unassembled WGS sequence"/>
</dbReference>
<feature type="transmembrane region" description="Helical" evidence="9">
    <location>
        <begin position="47"/>
        <end position="74"/>
    </location>
</feature>
<evidence type="ECO:0000313" key="11">
    <source>
        <dbReference type="EMBL" id="KAK1621541.1"/>
    </source>
</evidence>
<gene>
    <name evidence="11" type="ORF">BDP81DRAFT_466712</name>
</gene>
<dbReference type="PANTHER" id="PTHR48022">
    <property type="entry name" value="PLASTIDIC GLUCOSE TRANSPORTER 4"/>
    <property type="match status" value="1"/>
</dbReference>
<dbReference type="SUPFAM" id="SSF103473">
    <property type="entry name" value="MFS general substrate transporter"/>
    <property type="match status" value="1"/>
</dbReference>
<dbReference type="GeneID" id="85479292"/>
<dbReference type="NCBIfam" id="TIGR00879">
    <property type="entry name" value="SP"/>
    <property type="match status" value="1"/>
</dbReference>
<evidence type="ECO:0000256" key="1">
    <source>
        <dbReference type="ARBA" id="ARBA00004141"/>
    </source>
</evidence>
<dbReference type="InterPro" id="IPR020846">
    <property type="entry name" value="MFS_dom"/>
</dbReference>
<evidence type="ECO:0000313" key="12">
    <source>
        <dbReference type="Proteomes" id="UP001243989"/>
    </source>
</evidence>